<dbReference type="InterPro" id="IPR046953">
    <property type="entry name" value="Spore_GerAC-like_C"/>
</dbReference>
<comment type="similarity">
    <text evidence="2">Belongs to the GerABKC lipoprotein family.</text>
</comment>
<dbReference type="OrthoDB" id="2370124at2"/>
<evidence type="ECO:0000313" key="11">
    <source>
        <dbReference type="Proteomes" id="UP000004080"/>
    </source>
</evidence>
<dbReference type="Pfam" id="PF25198">
    <property type="entry name" value="Spore_GerAC_N"/>
    <property type="match status" value="1"/>
</dbReference>
<dbReference type="eggNOG" id="ENOG502ZB9S">
    <property type="taxonomic scope" value="Bacteria"/>
</dbReference>
<sequence length="373" mass="41464">MKYLLPLLCLLVLTGCWDQRLLKNARLIYAASYDNAAQGKIHSSLIVRTIPASTGTGGQPPENDYAEAIGYTPRQTRQIMDSKLSGNLDASKNRVVLISTSLAKKGIYPLLDVFYRDPQSSLGASLALVDGSADQILKMKKVGTVLIAEYISHLIQSGQSNTYLPRDNLQELCPPLFDDGQDIAIPLLKELPKQKDVIIKGVGLMNNRQYSGIDLNRKEASMLLLLRGVKGDLARITEKVGHKSKATLNYITIDVVKNKPHMNITFDAKGQPIIDMKLDLEVEAIEFPHDHLTSPTEIKKLNATLTAAFTKLAQRVIYKLQKANCDGLGIGRQLMAYHRSHYEKLGPWRKGVYQKIKIKTHVTTNVQDHGIIN</sequence>
<keyword evidence="6" id="KW-0564">Palmitate</keyword>
<dbReference type="PANTHER" id="PTHR35789">
    <property type="entry name" value="SPORE GERMINATION PROTEIN B3"/>
    <property type="match status" value="1"/>
</dbReference>
<evidence type="ECO:0000256" key="4">
    <source>
        <dbReference type="ARBA" id="ARBA00022729"/>
    </source>
</evidence>
<evidence type="ECO:0000256" key="1">
    <source>
        <dbReference type="ARBA" id="ARBA00004635"/>
    </source>
</evidence>
<dbReference type="InterPro" id="IPR057336">
    <property type="entry name" value="GerAC_N"/>
</dbReference>
<dbReference type="Pfam" id="PF05504">
    <property type="entry name" value="Spore_GerAC"/>
    <property type="match status" value="1"/>
</dbReference>
<keyword evidence="4" id="KW-0732">Signal</keyword>
<protein>
    <submittedName>
        <fullName evidence="10">Spore germination protein GerKC</fullName>
    </submittedName>
</protein>
<feature type="domain" description="Spore germination GerAC-like C-terminal" evidence="8">
    <location>
        <begin position="201"/>
        <end position="370"/>
    </location>
</feature>
<dbReference type="PANTHER" id="PTHR35789:SF1">
    <property type="entry name" value="SPORE GERMINATION PROTEIN B3"/>
    <property type="match status" value="1"/>
</dbReference>
<dbReference type="GO" id="GO:0009847">
    <property type="term" value="P:spore germination"/>
    <property type="evidence" value="ECO:0007669"/>
    <property type="project" value="InterPro"/>
</dbReference>
<dbReference type="InterPro" id="IPR008844">
    <property type="entry name" value="Spore_GerAC-like"/>
</dbReference>
<evidence type="ECO:0000256" key="2">
    <source>
        <dbReference type="ARBA" id="ARBA00007886"/>
    </source>
</evidence>
<evidence type="ECO:0000256" key="5">
    <source>
        <dbReference type="ARBA" id="ARBA00023136"/>
    </source>
</evidence>
<dbReference type="AlphaFoldDB" id="I8AGM3"/>
<gene>
    <name evidence="10" type="ORF">A374_14455</name>
</gene>
<comment type="subcellular location">
    <subcellularLocation>
        <location evidence="1">Membrane</location>
        <topology evidence="1">Lipid-anchor</topology>
    </subcellularLocation>
</comment>
<accession>I8AGM3</accession>
<evidence type="ECO:0000256" key="3">
    <source>
        <dbReference type="ARBA" id="ARBA00022544"/>
    </source>
</evidence>
<dbReference type="GO" id="GO:0016020">
    <property type="term" value="C:membrane"/>
    <property type="evidence" value="ECO:0007669"/>
    <property type="project" value="UniProtKB-SubCell"/>
</dbReference>
<keyword evidence="11" id="KW-1185">Reference proteome</keyword>
<dbReference type="PATRIC" id="fig|1196324.3.peg.2955"/>
<dbReference type="NCBIfam" id="TIGR02887">
    <property type="entry name" value="spore_ger_x_C"/>
    <property type="match status" value="1"/>
</dbReference>
<evidence type="ECO:0000259" key="9">
    <source>
        <dbReference type="Pfam" id="PF25198"/>
    </source>
</evidence>
<dbReference type="EMBL" id="AKKV01000031">
    <property type="protein sequence ID" value="EIT84539.1"/>
    <property type="molecule type" value="Genomic_DNA"/>
</dbReference>
<reference evidence="10 11" key="1">
    <citation type="journal article" date="2012" name="J. Bacteriol.">
        <title>Genome of Bacillus macauensis ZFHKF-1, a Long-Chain-Forming Bacterium.</title>
        <authorList>
            <person name="Cai L."/>
            <person name="Zhang T."/>
        </authorList>
    </citation>
    <scope>NUCLEOTIDE SEQUENCE [LARGE SCALE GENOMIC DNA]</scope>
    <source>
        <strain evidence="10 11">ZFHKF-1</strain>
    </source>
</reference>
<comment type="caution">
    <text evidence="10">The sequence shown here is derived from an EMBL/GenBank/DDBJ whole genome shotgun (WGS) entry which is preliminary data.</text>
</comment>
<name>I8AGM3_9BACL</name>
<keyword evidence="7" id="KW-0449">Lipoprotein</keyword>
<organism evidence="10 11">
    <name type="scientific">Fictibacillus macauensis ZFHKF-1</name>
    <dbReference type="NCBI Taxonomy" id="1196324"/>
    <lineage>
        <taxon>Bacteria</taxon>
        <taxon>Bacillati</taxon>
        <taxon>Bacillota</taxon>
        <taxon>Bacilli</taxon>
        <taxon>Bacillales</taxon>
        <taxon>Fictibacillaceae</taxon>
        <taxon>Fictibacillus</taxon>
    </lineage>
</organism>
<keyword evidence="5" id="KW-0472">Membrane</keyword>
<dbReference type="PROSITE" id="PS51257">
    <property type="entry name" value="PROKAR_LIPOPROTEIN"/>
    <property type="match status" value="1"/>
</dbReference>
<dbReference type="STRING" id="1196324.A374_14455"/>
<dbReference type="InterPro" id="IPR038501">
    <property type="entry name" value="Spore_GerAC_C_sf"/>
</dbReference>
<evidence type="ECO:0000313" key="10">
    <source>
        <dbReference type="EMBL" id="EIT84539.1"/>
    </source>
</evidence>
<dbReference type="Gene3D" id="3.30.300.210">
    <property type="entry name" value="Nutrient germinant receptor protein C, domain 3"/>
    <property type="match status" value="1"/>
</dbReference>
<evidence type="ECO:0000259" key="8">
    <source>
        <dbReference type="Pfam" id="PF05504"/>
    </source>
</evidence>
<keyword evidence="3" id="KW-0309">Germination</keyword>
<feature type="domain" description="Spore germination protein N-terminal" evidence="9">
    <location>
        <begin position="18"/>
        <end position="189"/>
    </location>
</feature>
<dbReference type="RefSeq" id="WP_007202969.1">
    <property type="nucleotide sequence ID" value="NZ_AKKV01000031.1"/>
</dbReference>
<dbReference type="Proteomes" id="UP000004080">
    <property type="component" value="Unassembled WGS sequence"/>
</dbReference>
<evidence type="ECO:0000256" key="7">
    <source>
        <dbReference type="ARBA" id="ARBA00023288"/>
    </source>
</evidence>
<evidence type="ECO:0000256" key="6">
    <source>
        <dbReference type="ARBA" id="ARBA00023139"/>
    </source>
</evidence>
<proteinExistence type="inferred from homology"/>